<accession>A0A6M8NTQ6</accession>
<name>A0A6M8NTQ6_BABGI</name>
<reference evidence="2" key="1">
    <citation type="journal article" date="2020" name="Parasit. Vectors">
        <title>Annotation and characterization of Babesia gibsoni apicoplast genome.</title>
        <authorList>
            <person name="Liu Q."/>
            <person name="Yu L."/>
            <person name="Jiang F."/>
            <person name="Li M."/>
            <person name="Zhan X."/>
            <person name="Huang Y."/>
            <person name="Wang S."/>
            <person name="Du X."/>
            <person name="He L."/>
            <person name="Zhao J."/>
        </authorList>
    </citation>
    <scope>NUCLEOTIDE SEQUENCE</scope>
    <source>
        <strain evidence="2">Wuhan</strain>
    </source>
</reference>
<evidence type="ECO:0000313" key="2">
    <source>
        <dbReference type="EMBL" id="QKG04112.1"/>
    </source>
</evidence>
<keyword evidence="1" id="KW-0812">Transmembrane</keyword>
<keyword evidence="1" id="KW-1133">Transmembrane helix</keyword>
<dbReference type="AlphaFoldDB" id="A0A6M8NTQ6"/>
<proteinExistence type="predicted"/>
<feature type="transmembrane region" description="Helical" evidence="1">
    <location>
        <begin position="137"/>
        <end position="158"/>
    </location>
</feature>
<keyword evidence="1" id="KW-0472">Membrane</keyword>
<organism evidence="2">
    <name type="scientific">Babesia gibsoni</name>
    <dbReference type="NCBI Taxonomy" id="33632"/>
    <lineage>
        <taxon>Eukaryota</taxon>
        <taxon>Sar</taxon>
        <taxon>Alveolata</taxon>
        <taxon>Apicomplexa</taxon>
        <taxon>Aconoidasida</taxon>
        <taxon>Piroplasmida</taxon>
        <taxon>Babesiidae</taxon>
        <taxon>Babesia</taxon>
    </lineage>
</organism>
<gene>
    <name evidence="2" type="primary">hp2</name>
</gene>
<sequence length="183" mass="22659">MQITQETILQQITYSIKNYFTYTNIKSNLNEYFNITFYLIDEICYIIKNINFNYTDILEYIVNCIEYLINILKYLQNYNIEEAIEYILFYIEYIIDCYYYRYNAFNFIYKCIYSIDYFNLCCKHFLNINYGYNEQYLFIYFLYTLFSLIIYAPMYYGILKFVLDKGNNILIIIYYFANFIHTI</sequence>
<dbReference type="EMBL" id="MN481613">
    <property type="protein sequence ID" value="QKG04112.1"/>
    <property type="molecule type" value="Genomic_DNA"/>
</dbReference>
<protein>
    <submittedName>
        <fullName evidence="2">Uncharacterized protein</fullName>
    </submittedName>
</protein>
<evidence type="ECO:0000256" key="1">
    <source>
        <dbReference type="SAM" id="Phobius"/>
    </source>
</evidence>